<keyword evidence="2" id="KW-0805">Transcription regulation</keyword>
<dbReference type="PANTHER" id="PTHR13068:SF39">
    <property type="entry name" value="OS02G0749900 PROTEIN"/>
    <property type="match status" value="1"/>
</dbReference>
<protein>
    <submittedName>
        <fullName evidence="4 5">Uncharacterized protein</fullName>
    </submittedName>
</protein>
<dbReference type="RefSeq" id="XP_014756079.1">
    <property type="nucleotide sequence ID" value="XM_014900593.1"/>
</dbReference>
<dbReference type="Pfam" id="PF02536">
    <property type="entry name" value="mTERF"/>
    <property type="match status" value="1"/>
</dbReference>
<reference evidence="5" key="3">
    <citation type="submission" date="2018-08" db="UniProtKB">
        <authorList>
            <consortium name="EnsemblPlants"/>
        </authorList>
    </citation>
    <scope>IDENTIFICATION</scope>
    <source>
        <strain evidence="5">cv. Bd21</strain>
    </source>
</reference>
<reference evidence="4 5" key="1">
    <citation type="journal article" date="2010" name="Nature">
        <title>Genome sequencing and analysis of the model grass Brachypodium distachyon.</title>
        <authorList>
            <consortium name="International Brachypodium Initiative"/>
        </authorList>
    </citation>
    <scope>NUCLEOTIDE SEQUENCE [LARGE SCALE GENOMIC DNA]</scope>
    <source>
        <strain evidence="4">Bd21</strain>
        <strain evidence="5">cv. Bd21</strain>
    </source>
</reference>
<dbReference type="EMBL" id="CM000882">
    <property type="protein sequence ID" value="PNT69630.1"/>
    <property type="molecule type" value="Genomic_DNA"/>
</dbReference>
<dbReference type="KEGG" id="bdi:100846622"/>
<dbReference type="GO" id="GO:0009658">
    <property type="term" value="P:chloroplast organization"/>
    <property type="evidence" value="ECO:0000318"/>
    <property type="project" value="GO_Central"/>
</dbReference>
<dbReference type="PANTHER" id="PTHR13068">
    <property type="entry name" value="CGI-12 PROTEIN-RELATED"/>
    <property type="match status" value="1"/>
</dbReference>
<evidence type="ECO:0000256" key="3">
    <source>
        <dbReference type="ARBA" id="ARBA00022946"/>
    </source>
</evidence>
<dbReference type="Gene3D" id="1.25.70.10">
    <property type="entry name" value="Transcription termination factor 3, mitochondrial"/>
    <property type="match status" value="1"/>
</dbReference>
<gene>
    <name evidence="5" type="primary">LOC100846622</name>
    <name evidence="4" type="ORF">BRADI_3g59141v3</name>
</gene>
<reference evidence="4" key="2">
    <citation type="submission" date="2017-06" db="EMBL/GenBank/DDBJ databases">
        <title>WGS assembly of Brachypodium distachyon.</title>
        <authorList>
            <consortium name="The International Brachypodium Initiative"/>
            <person name="Lucas S."/>
            <person name="Harmon-Smith M."/>
            <person name="Lail K."/>
            <person name="Tice H."/>
            <person name="Grimwood J."/>
            <person name="Bruce D."/>
            <person name="Barry K."/>
            <person name="Shu S."/>
            <person name="Lindquist E."/>
            <person name="Wang M."/>
            <person name="Pitluck S."/>
            <person name="Vogel J.P."/>
            <person name="Garvin D.F."/>
            <person name="Mockler T.C."/>
            <person name="Schmutz J."/>
            <person name="Rokhsar D."/>
            <person name="Bevan M.W."/>
        </authorList>
    </citation>
    <scope>NUCLEOTIDE SEQUENCE</scope>
    <source>
        <strain evidence="4">Bd21</strain>
    </source>
</reference>
<dbReference type="InterPro" id="IPR038538">
    <property type="entry name" value="MTERF_sf"/>
</dbReference>
<dbReference type="SMART" id="SM00733">
    <property type="entry name" value="Mterf"/>
    <property type="match status" value="3"/>
</dbReference>
<keyword evidence="6" id="KW-1185">Reference proteome</keyword>
<organism evidence="5">
    <name type="scientific">Brachypodium distachyon</name>
    <name type="common">Purple false brome</name>
    <name type="synonym">Trachynia distachya</name>
    <dbReference type="NCBI Taxonomy" id="15368"/>
    <lineage>
        <taxon>Eukaryota</taxon>
        <taxon>Viridiplantae</taxon>
        <taxon>Streptophyta</taxon>
        <taxon>Embryophyta</taxon>
        <taxon>Tracheophyta</taxon>
        <taxon>Spermatophyta</taxon>
        <taxon>Magnoliopsida</taxon>
        <taxon>Liliopsida</taxon>
        <taxon>Poales</taxon>
        <taxon>Poaceae</taxon>
        <taxon>BOP clade</taxon>
        <taxon>Pooideae</taxon>
        <taxon>Stipodae</taxon>
        <taxon>Brachypodieae</taxon>
        <taxon>Brachypodium</taxon>
    </lineage>
</organism>
<dbReference type="GO" id="GO:0006353">
    <property type="term" value="P:DNA-templated transcription termination"/>
    <property type="evidence" value="ECO:0007669"/>
    <property type="project" value="UniProtKB-KW"/>
</dbReference>
<dbReference type="FunFam" id="1.25.70.10:FF:000001">
    <property type="entry name" value="Mitochondrial transcription termination factor-like"/>
    <property type="match status" value="1"/>
</dbReference>
<proteinExistence type="inferred from homology"/>
<sequence length="260" mass="29212">MGLSPAQISRLVKFDPGILVSPSRIPRLEFYISLLGSYDKVEVALKTRLYILGRNIEKVVEPNTAFLQQCGLTACHIAKLIVRTELLTMEPERVKEMVARAEMLGVRRCSGLFMKALVIVCNFAPVNVSAKRDLLEKALGCSEAEYVRGKAPGILSTSEGKLVQTIEFLKMEVMLDASYIARRPVMLSYSLERRLMPRHYVIQVLKAKELVTKDIDFYSVFALTEKRFVEKFLDRYNECVPGLADAYAAACAGQIPKVQL</sequence>
<evidence type="ECO:0000256" key="2">
    <source>
        <dbReference type="ARBA" id="ARBA00022472"/>
    </source>
</evidence>
<dbReference type="EnsemblPlants" id="PNT69630">
    <property type="protein sequence ID" value="PNT69630"/>
    <property type="gene ID" value="BRADI_3g59141v3"/>
</dbReference>
<dbReference type="eggNOG" id="KOG1267">
    <property type="taxonomic scope" value="Eukaryota"/>
</dbReference>
<dbReference type="InterPro" id="IPR003690">
    <property type="entry name" value="MTERF"/>
</dbReference>
<dbReference type="AlphaFoldDB" id="I1IF77"/>
<name>I1IF77_BRADI</name>
<evidence type="ECO:0000313" key="4">
    <source>
        <dbReference type="EMBL" id="PNT69630.1"/>
    </source>
</evidence>
<dbReference type="Proteomes" id="UP000008810">
    <property type="component" value="Chromosome 3"/>
</dbReference>
<evidence type="ECO:0000256" key="1">
    <source>
        <dbReference type="ARBA" id="ARBA00007692"/>
    </source>
</evidence>
<comment type="similarity">
    <text evidence="1">Belongs to the mTERF family.</text>
</comment>
<dbReference type="HOGENOM" id="CLU_034145_3_1_1"/>
<keyword evidence="3" id="KW-0809">Transit peptide</keyword>
<dbReference type="OrthoDB" id="656390at2759"/>
<dbReference type="STRING" id="15368.I1IF77"/>
<keyword evidence="2" id="KW-0804">Transcription</keyword>
<dbReference type="GeneID" id="100846622"/>
<evidence type="ECO:0000313" key="6">
    <source>
        <dbReference type="Proteomes" id="UP000008810"/>
    </source>
</evidence>
<dbReference type="GO" id="GO:0009507">
    <property type="term" value="C:chloroplast"/>
    <property type="evidence" value="ECO:0000318"/>
    <property type="project" value="GO_Central"/>
</dbReference>
<dbReference type="OMA" id="ACHIAKL"/>
<keyword evidence="2" id="KW-0806">Transcription termination</keyword>
<accession>I1IF77</accession>
<dbReference type="Gramene" id="PNT69630">
    <property type="protein sequence ID" value="PNT69630"/>
    <property type="gene ID" value="BRADI_3g59141v3"/>
</dbReference>
<evidence type="ECO:0000313" key="5">
    <source>
        <dbReference type="EnsemblPlants" id="PNT69630"/>
    </source>
</evidence>
<dbReference type="GO" id="GO:0003676">
    <property type="term" value="F:nucleic acid binding"/>
    <property type="evidence" value="ECO:0007669"/>
    <property type="project" value="InterPro"/>
</dbReference>